<gene>
    <name evidence="11" type="ORF">SAMN05216200_110105</name>
</gene>
<evidence type="ECO:0000256" key="8">
    <source>
        <dbReference type="ARBA" id="ARBA00076680"/>
    </source>
</evidence>
<keyword evidence="12" id="KW-1185">Reference proteome</keyword>
<dbReference type="STRING" id="1189325.SAMN04488119_101525"/>
<dbReference type="RefSeq" id="WP_072748173.1">
    <property type="nucleotide sequence ID" value="NZ_FOHL01000001.1"/>
</dbReference>
<evidence type="ECO:0000256" key="6">
    <source>
        <dbReference type="ARBA" id="ARBA00049243"/>
    </source>
</evidence>
<comment type="catalytic activity">
    <reaction evidence="5">
        <text>a secondary alcohol + NAD(+) = a ketone + NADH + H(+)</text>
        <dbReference type="Rhea" id="RHEA:10740"/>
        <dbReference type="ChEBI" id="CHEBI:15378"/>
        <dbReference type="ChEBI" id="CHEBI:17087"/>
        <dbReference type="ChEBI" id="CHEBI:35681"/>
        <dbReference type="ChEBI" id="CHEBI:57540"/>
        <dbReference type="ChEBI" id="CHEBI:57945"/>
        <dbReference type="EC" id="1.1.1.1"/>
    </reaction>
</comment>
<keyword evidence="4" id="KW-0520">NAD</keyword>
<feature type="domain" description="Alcohol dehydrogenase iron-type/glycerol dehydrogenase GldA" evidence="9">
    <location>
        <begin position="11"/>
        <end position="175"/>
    </location>
</feature>
<dbReference type="PANTHER" id="PTHR11496:SF102">
    <property type="entry name" value="ALCOHOL DEHYDROGENASE 4"/>
    <property type="match status" value="1"/>
</dbReference>
<comment type="catalytic activity">
    <reaction evidence="6">
        <text>a primary alcohol + NAD(+) = an aldehyde + NADH + H(+)</text>
        <dbReference type="Rhea" id="RHEA:10736"/>
        <dbReference type="ChEBI" id="CHEBI:15378"/>
        <dbReference type="ChEBI" id="CHEBI:15734"/>
        <dbReference type="ChEBI" id="CHEBI:17478"/>
        <dbReference type="ChEBI" id="CHEBI:57540"/>
        <dbReference type="ChEBI" id="CHEBI:57945"/>
        <dbReference type="EC" id="1.1.1.1"/>
    </reaction>
</comment>
<dbReference type="FunFam" id="1.20.1090.10:FF:000001">
    <property type="entry name" value="Aldehyde-alcohol dehydrogenase"/>
    <property type="match status" value="1"/>
</dbReference>
<dbReference type="PROSITE" id="PS00913">
    <property type="entry name" value="ADH_IRON_1"/>
    <property type="match status" value="1"/>
</dbReference>
<comment type="similarity">
    <text evidence="2">Belongs to the iron-containing alcohol dehydrogenase family.</text>
</comment>
<dbReference type="InterPro" id="IPR056798">
    <property type="entry name" value="ADH_Fe_C"/>
</dbReference>
<dbReference type="FunFam" id="3.40.50.1970:FF:000003">
    <property type="entry name" value="Alcohol dehydrogenase, iron-containing"/>
    <property type="match status" value="1"/>
</dbReference>
<dbReference type="Gene3D" id="1.20.1090.10">
    <property type="entry name" value="Dehydroquinate synthase-like - alpha domain"/>
    <property type="match status" value="1"/>
</dbReference>
<comment type="cofactor">
    <cofactor evidence="1">
        <name>Fe cation</name>
        <dbReference type="ChEBI" id="CHEBI:24875"/>
    </cofactor>
</comment>
<dbReference type="OrthoDB" id="9815791at2"/>
<evidence type="ECO:0000256" key="2">
    <source>
        <dbReference type="ARBA" id="ARBA00007358"/>
    </source>
</evidence>
<dbReference type="AlphaFoldDB" id="A0A1M7TVN6"/>
<proteinExistence type="inferred from homology"/>
<organism evidence="11 12">
    <name type="scientific">Oceanicella actignis</name>
    <dbReference type="NCBI Taxonomy" id="1189325"/>
    <lineage>
        <taxon>Bacteria</taxon>
        <taxon>Pseudomonadati</taxon>
        <taxon>Pseudomonadota</taxon>
        <taxon>Alphaproteobacteria</taxon>
        <taxon>Rhodobacterales</taxon>
        <taxon>Paracoccaceae</taxon>
        <taxon>Oceanicella</taxon>
    </lineage>
</organism>
<dbReference type="Gene3D" id="3.40.50.1970">
    <property type="match status" value="1"/>
</dbReference>
<evidence type="ECO:0000313" key="11">
    <source>
        <dbReference type="EMBL" id="SHN74781.1"/>
    </source>
</evidence>
<dbReference type="Pfam" id="PF00465">
    <property type="entry name" value="Fe-ADH"/>
    <property type="match status" value="1"/>
</dbReference>
<evidence type="ECO:0000256" key="3">
    <source>
        <dbReference type="ARBA" id="ARBA00023002"/>
    </source>
</evidence>
<dbReference type="InterPro" id="IPR001670">
    <property type="entry name" value="ADH_Fe/GldA"/>
</dbReference>
<dbReference type="GO" id="GO:0004022">
    <property type="term" value="F:alcohol dehydrogenase (NAD+) activity"/>
    <property type="evidence" value="ECO:0007669"/>
    <property type="project" value="UniProtKB-EC"/>
</dbReference>
<evidence type="ECO:0000256" key="5">
    <source>
        <dbReference type="ARBA" id="ARBA00049164"/>
    </source>
</evidence>
<name>A0A1M7TVN6_9RHOB</name>
<evidence type="ECO:0000256" key="7">
    <source>
        <dbReference type="ARBA" id="ARBA00074848"/>
    </source>
</evidence>
<evidence type="ECO:0000256" key="1">
    <source>
        <dbReference type="ARBA" id="ARBA00001962"/>
    </source>
</evidence>
<keyword evidence="3" id="KW-0560">Oxidoreductase</keyword>
<dbReference type="InterPro" id="IPR018211">
    <property type="entry name" value="ADH_Fe_CS"/>
</dbReference>
<accession>A0A1M7TVN6</accession>
<dbReference type="InterPro" id="IPR039697">
    <property type="entry name" value="Alcohol_dehydrogenase_Fe"/>
</dbReference>
<dbReference type="PANTHER" id="PTHR11496">
    <property type="entry name" value="ALCOHOL DEHYDROGENASE"/>
    <property type="match status" value="1"/>
</dbReference>
<evidence type="ECO:0000313" key="12">
    <source>
        <dbReference type="Proteomes" id="UP000184066"/>
    </source>
</evidence>
<dbReference type="GO" id="GO:0046872">
    <property type="term" value="F:metal ion binding"/>
    <property type="evidence" value="ECO:0007669"/>
    <property type="project" value="InterPro"/>
</dbReference>
<evidence type="ECO:0000259" key="9">
    <source>
        <dbReference type="Pfam" id="PF00465"/>
    </source>
</evidence>
<dbReference type="SUPFAM" id="SSF56796">
    <property type="entry name" value="Dehydroquinate synthase-like"/>
    <property type="match status" value="1"/>
</dbReference>
<evidence type="ECO:0000256" key="4">
    <source>
        <dbReference type="ARBA" id="ARBA00023027"/>
    </source>
</evidence>
<reference evidence="11 12" key="1">
    <citation type="submission" date="2016-12" db="EMBL/GenBank/DDBJ databases">
        <authorList>
            <person name="Song W.-J."/>
            <person name="Kurnit D.M."/>
        </authorList>
    </citation>
    <scope>NUCLEOTIDE SEQUENCE [LARGE SCALE GENOMIC DNA]</scope>
    <source>
        <strain evidence="11 12">CGMCC 1.10808</strain>
    </source>
</reference>
<dbReference type="Pfam" id="PF25137">
    <property type="entry name" value="ADH_Fe_C"/>
    <property type="match status" value="1"/>
</dbReference>
<feature type="domain" description="Fe-containing alcohol dehydrogenase-like C-terminal" evidence="10">
    <location>
        <begin position="187"/>
        <end position="378"/>
    </location>
</feature>
<dbReference type="CDD" id="cd08193">
    <property type="entry name" value="HVD"/>
    <property type="match status" value="1"/>
</dbReference>
<dbReference type="EMBL" id="FRDL01000010">
    <property type="protein sequence ID" value="SHN74781.1"/>
    <property type="molecule type" value="Genomic_DNA"/>
</dbReference>
<protein>
    <recommendedName>
        <fullName evidence="7">Alcohol dehydrogenase 2</fullName>
    </recommendedName>
    <alternativeName>
        <fullName evidence="8">Alcohol dehydrogenase II</fullName>
    </alternativeName>
</protein>
<sequence length="378" mass="39518">MTPFTFRTTPAILSEPGATARIGALAADLGVTRAAFVTDRMILDLGLAQPALDGLAAAGIEATVFSDVVADPPEEVVLGAVARAREAGCDGVVSVGGGSSMDTAKLVALLLVSDQPLEQIYGVDQARGRRAPLILAPTTAGTGSEVTPISIVTTGQAEKKGVVAPQLLPDWAVLDADLTLGLPREVTAATGVDAMVHAIEAYTSRHRKNPVSDALAREALRLLGANIRRVCDNPRDREARAAMLLGSMLAGQAFANAPVAAVHALAYPLGGHFHVPHGLSNCLVLPHVLEYNMPAAEALYAELAPIVFEGARGAADLVEGFRRLAPEIGLKARLSEVGVGHNHLPMLAEDAMKQTRLLVNNPREMTLEAARAIYEAAL</sequence>
<evidence type="ECO:0000259" key="10">
    <source>
        <dbReference type="Pfam" id="PF25137"/>
    </source>
</evidence>
<dbReference type="Proteomes" id="UP000184066">
    <property type="component" value="Unassembled WGS sequence"/>
</dbReference>